<dbReference type="InterPro" id="IPR015896">
    <property type="entry name" value="4pyrrol_synth_GluRdtase_dimer"/>
</dbReference>
<evidence type="ECO:0000256" key="4">
    <source>
        <dbReference type="ARBA" id="ARBA00022857"/>
    </source>
</evidence>
<evidence type="ECO:0000256" key="3">
    <source>
        <dbReference type="ARBA" id="ARBA00012970"/>
    </source>
</evidence>
<dbReference type="InterPro" id="IPR036343">
    <property type="entry name" value="GluRdtase_N_sf"/>
</dbReference>
<evidence type="ECO:0000256" key="13">
    <source>
        <dbReference type="RuleBase" id="RU000584"/>
    </source>
</evidence>
<sequence length="455" mass="48764">MSVLVVGMSHQSAPVALLEKLSMDDAVQTTACGELVSAQSLSEAMIISTCNRMEVYTVTNSFHTGVQDVVHVLTEVSGVPEDELRSYLYVRYADAAAEHLMTVTSGLDSMVMGEQQIIGQVRTAYQSAAEQGTVGPRIHALAQSALHTGKRVHTETDIDEAGSSMVSFAFDQATQRMGVEDLHGKTALILGAGAMASLAATHAGRLGAELIIANRTHERAERLASHAHEAGVHAEVVDFEDRARVLGRVDLAISATGAQNFTIEAGDVAKHRATGRDLMLIDLSLPRDIDDAAAEAEGVDLVNIERLSRSLSAADTDIAAGTSPHAQARRIVNEELEAYASAQRVRDVVPAVSALRRRAADLVECEVARLTQKHPELDDKQMDDVNRALKRVVDKLLHEPTVRAKQLAANSGTVSHETALQELFGLQIEGTGVAVDVDQLPALSEVKKSQENNAK</sequence>
<feature type="binding site" evidence="8 10">
    <location>
        <position position="120"/>
    </location>
    <ligand>
        <name>substrate</name>
    </ligand>
</feature>
<comment type="function">
    <text evidence="8">Catalyzes the NADPH-dependent reduction of glutamyl-tRNA(Glu) to glutamate 1-semialdehyde (GSA).</text>
</comment>
<dbReference type="GO" id="GO:0019353">
    <property type="term" value="P:protoporphyrinogen IX biosynthetic process from glutamate"/>
    <property type="evidence" value="ECO:0007669"/>
    <property type="project" value="TreeGrafter"/>
</dbReference>
<dbReference type="NCBIfam" id="NF000744">
    <property type="entry name" value="PRK00045.1-3"/>
    <property type="match status" value="1"/>
</dbReference>
<dbReference type="InterPro" id="IPR006151">
    <property type="entry name" value="Shikm_DH/Glu-tRNA_Rdtase"/>
</dbReference>
<evidence type="ECO:0000313" key="18">
    <source>
        <dbReference type="Proteomes" id="UP000250197"/>
    </source>
</evidence>
<feature type="binding site" evidence="8 10">
    <location>
        <begin position="49"/>
        <end position="52"/>
    </location>
    <ligand>
        <name>substrate</name>
    </ligand>
</feature>
<dbReference type="PROSITE" id="PS00747">
    <property type="entry name" value="GLUTR"/>
    <property type="match status" value="1"/>
</dbReference>
<dbReference type="Pfam" id="PF01488">
    <property type="entry name" value="Shikimate_DH"/>
    <property type="match status" value="1"/>
</dbReference>
<dbReference type="EC" id="1.2.1.70" evidence="3 8"/>
<dbReference type="Proteomes" id="UP000250197">
    <property type="component" value="Chromosome"/>
</dbReference>
<dbReference type="UniPathway" id="UPA00251">
    <property type="reaction ID" value="UER00316"/>
</dbReference>
<evidence type="ECO:0000259" key="15">
    <source>
        <dbReference type="Pfam" id="PF01488"/>
    </source>
</evidence>
<gene>
    <name evidence="8" type="primary">hemA</name>
    <name evidence="17" type="ORF">CBE89_12075</name>
</gene>
<evidence type="ECO:0000256" key="1">
    <source>
        <dbReference type="ARBA" id="ARBA00005059"/>
    </source>
</evidence>
<dbReference type="SUPFAM" id="SSF69742">
    <property type="entry name" value="Glutamyl tRNA-reductase catalytic, N-terminal domain"/>
    <property type="match status" value="1"/>
</dbReference>
<dbReference type="CDD" id="cd05213">
    <property type="entry name" value="NAD_bind_Glutamyl_tRNA_reduct"/>
    <property type="match status" value="1"/>
</dbReference>
<dbReference type="PIRSF" id="PIRSF000445">
    <property type="entry name" value="4pyrrol_synth_GluRdtase"/>
    <property type="match status" value="1"/>
</dbReference>
<dbReference type="GO" id="GO:0050661">
    <property type="term" value="F:NADP binding"/>
    <property type="evidence" value="ECO:0007669"/>
    <property type="project" value="InterPro"/>
</dbReference>
<dbReference type="HAMAP" id="MF_00087">
    <property type="entry name" value="Glu_tRNA_reductase"/>
    <property type="match status" value="1"/>
</dbReference>
<evidence type="ECO:0000259" key="14">
    <source>
        <dbReference type="Pfam" id="PF00745"/>
    </source>
</evidence>
<dbReference type="InterPro" id="IPR000343">
    <property type="entry name" value="4pyrrol_synth_GluRdtase"/>
</dbReference>
<feature type="site" description="Important for activity" evidence="8 12">
    <location>
        <position position="99"/>
    </location>
</feature>
<dbReference type="InterPro" id="IPR015895">
    <property type="entry name" value="4pyrrol_synth_GluRdtase_N"/>
</dbReference>
<dbReference type="Pfam" id="PF05201">
    <property type="entry name" value="GlutR_N"/>
    <property type="match status" value="1"/>
</dbReference>
<dbReference type="EMBL" id="CP021252">
    <property type="protein sequence ID" value="ART22145.1"/>
    <property type="molecule type" value="Genomic_DNA"/>
</dbReference>
<comment type="subunit">
    <text evidence="8">Homodimer.</text>
</comment>
<accession>A0A2Z2J3L7</accession>
<comment type="pathway">
    <text evidence="1 8 13">Porphyrin-containing compound metabolism; protoporphyrin-IX biosynthesis; 5-aminolevulinate from L-glutamyl-tRNA(Glu): step 1/2.</text>
</comment>
<evidence type="ECO:0000256" key="6">
    <source>
        <dbReference type="ARBA" id="ARBA00023244"/>
    </source>
</evidence>
<comment type="domain">
    <text evidence="8">Possesses an unusual extended V-shaped dimeric structure with each monomer consisting of three distinct domains arranged along a curved 'spinal' alpha-helix. The N-terminal catalytic domain specifically recognizes the glutamate moiety of the substrate. The second domain is the NADPH-binding domain, and the third C-terminal domain is responsible for dimerization.</text>
</comment>
<evidence type="ECO:0000256" key="5">
    <source>
        <dbReference type="ARBA" id="ARBA00023002"/>
    </source>
</evidence>
<reference evidence="17 18" key="1">
    <citation type="submission" date="2017-05" db="EMBL/GenBank/DDBJ databases">
        <title>Complete genome sequence of Corynebacterium striatum KC-Na-1 isolated from Neophocaena asiaeorientalis in Korea.</title>
        <authorList>
            <person name="Kim J.H."/>
            <person name="Lee K."/>
        </authorList>
    </citation>
    <scope>NUCLEOTIDE SEQUENCE [LARGE SCALE GENOMIC DNA]</scope>
    <source>
        <strain evidence="17 18">KC-Na-01</strain>
    </source>
</reference>
<dbReference type="InterPro" id="IPR036453">
    <property type="entry name" value="GluRdtase_dimer_dom_sf"/>
</dbReference>
<dbReference type="PANTHER" id="PTHR43013:SF1">
    <property type="entry name" value="GLUTAMYL-TRNA REDUCTASE"/>
    <property type="match status" value="1"/>
</dbReference>
<dbReference type="KEGG" id="cstr:CBE89_12075"/>
<dbReference type="SUPFAM" id="SSF51735">
    <property type="entry name" value="NAD(P)-binding Rossmann-fold domains"/>
    <property type="match status" value="1"/>
</dbReference>
<keyword evidence="6 8" id="KW-0627">Porphyrin biosynthesis</keyword>
<dbReference type="RefSeq" id="WP_086892139.1">
    <property type="nucleotide sequence ID" value="NZ_CP021252.1"/>
</dbReference>
<evidence type="ECO:0000256" key="10">
    <source>
        <dbReference type="PIRSR" id="PIRSR000445-2"/>
    </source>
</evidence>
<evidence type="ECO:0000259" key="16">
    <source>
        <dbReference type="Pfam" id="PF05201"/>
    </source>
</evidence>
<comment type="miscellaneous">
    <text evidence="8">During catalysis, the active site Cys acts as a nucleophile attacking the alpha-carbonyl group of tRNA-bound glutamate with the formation of a thioester intermediate between enzyme and glutamate, and the concomitant release of tRNA(Glu). The thioester intermediate is finally reduced by direct hydride transfer from NADPH, to form the product GSA.</text>
</comment>
<protein>
    <recommendedName>
        <fullName evidence="3 8">Glutamyl-tRNA reductase</fullName>
        <shortName evidence="8">GluTR</shortName>
        <ecNumber evidence="3 8">1.2.1.70</ecNumber>
    </recommendedName>
</protein>
<feature type="binding site" evidence="8 10">
    <location>
        <begin position="114"/>
        <end position="116"/>
    </location>
    <ligand>
        <name>substrate</name>
    </ligand>
</feature>
<evidence type="ECO:0000256" key="2">
    <source>
        <dbReference type="ARBA" id="ARBA00005916"/>
    </source>
</evidence>
<evidence type="ECO:0000313" key="17">
    <source>
        <dbReference type="EMBL" id="ART22145.1"/>
    </source>
</evidence>
<dbReference type="FunFam" id="3.30.460.30:FF:000001">
    <property type="entry name" value="Glutamyl-tRNA reductase"/>
    <property type="match status" value="1"/>
</dbReference>
<feature type="binding site" evidence="8 11">
    <location>
        <begin position="191"/>
        <end position="196"/>
    </location>
    <ligand>
        <name>NADP(+)</name>
        <dbReference type="ChEBI" id="CHEBI:58349"/>
    </ligand>
</feature>
<feature type="binding site" evidence="8 10">
    <location>
        <position position="109"/>
    </location>
    <ligand>
        <name>substrate</name>
    </ligand>
</feature>
<comment type="catalytic activity">
    <reaction evidence="7 8 13">
        <text>(S)-4-amino-5-oxopentanoate + tRNA(Glu) + NADP(+) = L-glutamyl-tRNA(Glu) + NADPH + H(+)</text>
        <dbReference type="Rhea" id="RHEA:12344"/>
        <dbReference type="Rhea" id="RHEA-COMP:9663"/>
        <dbReference type="Rhea" id="RHEA-COMP:9680"/>
        <dbReference type="ChEBI" id="CHEBI:15378"/>
        <dbReference type="ChEBI" id="CHEBI:57501"/>
        <dbReference type="ChEBI" id="CHEBI:57783"/>
        <dbReference type="ChEBI" id="CHEBI:58349"/>
        <dbReference type="ChEBI" id="CHEBI:78442"/>
        <dbReference type="ChEBI" id="CHEBI:78520"/>
        <dbReference type="EC" id="1.2.1.70"/>
    </reaction>
</comment>
<organism evidence="17 18">
    <name type="scientific">Corynebacterium striatum</name>
    <dbReference type="NCBI Taxonomy" id="43770"/>
    <lineage>
        <taxon>Bacteria</taxon>
        <taxon>Bacillati</taxon>
        <taxon>Actinomycetota</taxon>
        <taxon>Actinomycetes</taxon>
        <taxon>Mycobacteriales</taxon>
        <taxon>Corynebacteriaceae</taxon>
        <taxon>Corynebacterium</taxon>
    </lineage>
</organism>
<evidence type="ECO:0000256" key="7">
    <source>
        <dbReference type="ARBA" id="ARBA00047464"/>
    </source>
</evidence>
<evidence type="ECO:0000256" key="11">
    <source>
        <dbReference type="PIRSR" id="PIRSR000445-3"/>
    </source>
</evidence>
<dbReference type="NCBIfam" id="TIGR01035">
    <property type="entry name" value="hemA"/>
    <property type="match status" value="1"/>
</dbReference>
<feature type="domain" description="Glutamyl-tRNA reductase N-terminal" evidence="16">
    <location>
        <begin position="6"/>
        <end position="156"/>
    </location>
</feature>
<feature type="active site" description="Nucleophile" evidence="8 9">
    <location>
        <position position="50"/>
    </location>
</feature>
<dbReference type="Gene3D" id="3.40.50.720">
    <property type="entry name" value="NAD(P)-binding Rossmann-like Domain"/>
    <property type="match status" value="1"/>
</dbReference>
<evidence type="ECO:0000256" key="12">
    <source>
        <dbReference type="PIRSR" id="PIRSR000445-4"/>
    </source>
</evidence>
<dbReference type="GO" id="GO:0008883">
    <property type="term" value="F:glutamyl-tRNA reductase activity"/>
    <property type="evidence" value="ECO:0007669"/>
    <property type="project" value="UniProtKB-UniRule"/>
</dbReference>
<feature type="domain" description="Tetrapyrrole biosynthesis glutamyl-tRNA reductase dimerisation" evidence="14">
    <location>
        <begin position="327"/>
        <end position="426"/>
    </location>
</feature>
<dbReference type="Gene3D" id="3.30.460.30">
    <property type="entry name" value="Glutamyl-tRNA reductase, N-terminal domain"/>
    <property type="match status" value="1"/>
</dbReference>
<evidence type="ECO:0000256" key="9">
    <source>
        <dbReference type="PIRSR" id="PIRSR000445-1"/>
    </source>
</evidence>
<dbReference type="Pfam" id="PF00745">
    <property type="entry name" value="GlutR_dimer"/>
    <property type="match status" value="1"/>
</dbReference>
<feature type="domain" description="Quinate/shikimate 5-dehydrogenase/glutamyl-tRNA reductase" evidence="15">
    <location>
        <begin position="179"/>
        <end position="308"/>
    </location>
</feature>
<comment type="similarity">
    <text evidence="2 8 13">Belongs to the glutamyl-tRNA reductase family.</text>
</comment>
<name>A0A2Z2J3L7_CORST</name>
<proteinExistence type="inferred from homology"/>
<keyword evidence="5 8" id="KW-0560">Oxidoreductase</keyword>
<dbReference type="InterPro" id="IPR018214">
    <property type="entry name" value="GluRdtase_CS"/>
</dbReference>
<keyword evidence="4 8" id="KW-0521">NADP</keyword>
<dbReference type="InterPro" id="IPR036291">
    <property type="entry name" value="NAD(P)-bd_dom_sf"/>
</dbReference>
<dbReference type="PANTHER" id="PTHR43013">
    <property type="entry name" value="GLUTAMYL-TRNA REDUCTASE"/>
    <property type="match status" value="1"/>
</dbReference>
<dbReference type="SUPFAM" id="SSF69075">
    <property type="entry name" value="Glutamyl tRNA-reductase dimerization domain"/>
    <property type="match status" value="1"/>
</dbReference>
<dbReference type="AlphaFoldDB" id="A0A2Z2J3L7"/>
<evidence type="ECO:0000256" key="8">
    <source>
        <dbReference type="HAMAP-Rule" id="MF_00087"/>
    </source>
</evidence>